<evidence type="ECO:0000313" key="3">
    <source>
        <dbReference type="Proteomes" id="UP001281410"/>
    </source>
</evidence>
<reference evidence="2" key="1">
    <citation type="journal article" date="2023" name="Plant J.">
        <title>Genome sequences and population genomics provide insights into the demographic history, inbreeding, and mutation load of two 'living fossil' tree species of Dipteronia.</title>
        <authorList>
            <person name="Feng Y."/>
            <person name="Comes H.P."/>
            <person name="Chen J."/>
            <person name="Zhu S."/>
            <person name="Lu R."/>
            <person name="Zhang X."/>
            <person name="Li P."/>
            <person name="Qiu J."/>
            <person name="Olsen K.M."/>
            <person name="Qiu Y."/>
        </authorList>
    </citation>
    <scope>NUCLEOTIDE SEQUENCE</scope>
    <source>
        <strain evidence="2">NBL</strain>
    </source>
</reference>
<dbReference type="EMBL" id="JANJYJ010000010">
    <property type="protein sequence ID" value="KAK3183904.1"/>
    <property type="molecule type" value="Genomic_DNA"/>
</dbReference>
<keyword evidence="1" id="KW-1133">Transmembrane helix</keyword>
<dbReference type="AlphaFoldDB" id="A0AAE0DS44"/>
<keyword evidence="1" id="KW-0812">Transmembrane</keyword>
<feature type="transmembrane region" description="Helical" evidence="1">
    <location>
        <begin position="29"/>
        <end position="50"/>
    </location>
</feature>
<gene>
    <name evidence="2" type="ORF">Dsin_031190</name>
</gene>
<evidence type="ECO:0000256" key="1">
    <source>
        <dbReference type="SAM" id="Phobius"/>
    </source>
</evidence>
<organism evidence="2 3">
    <name type="scientific">Dipteronia sinensis</name>
    <dbReference type="NCBI Taxonomy" id="43782"/>
    <lineage>
        <taxon>Eukaryota</taxon>
        <taxon>Viridiplantae</taxon>
        <taxon>Streptophyta</taxon>
        <taxon>Embryophyta</taxon>
        <taxon>Tracheophyta</taxon>
        <taxon>Spermatophyta</taxon>
        <taxon>Magnoliopsida</taxon>
        <taxon>eudicotyledons</taxon>
        <taxon>Gunneridae</taxon>
        <taxon>Pentapetalae</taxon>
        <taxon>rosids</taxon>
        <taxon>malvids</taxon>
        <taxon>Sapindales</taxon>
        <taxon>Sapindaceae</taxon>
        <taxon>Hippocastanoideae</taxon>
        <taxon>Acereae</taxon>
        <taxon>Dipteronia</taxon>
    </lineage>
</organism>
<name>A0AAE0DS44_9ROSI</name>
<keyword evidence="3" id="KW-1185">Reference proteome</keyword>
<accession>A0AAE0DS44</accession>
<comment type="caution">
    <text evidence="2">The sequence shown here is derived from an EMBL/GenBank/DDBJ whole genome shotgun (WGS) entry which is preliminary data.</text>
</comment>
<dbReference type="Proteomes" id="UP001281410">
    <property type="component" value="Unassembled WGS sequence"/>
</dbReference>
<keyword evidence="1" id="KW-0472">Membrane</keyword>
<sequence>MDAQFVPTASIVEFRDTSKRTSALSSSGVHLLCAIVKFMIGLSCTLKRLFHRLWRSRTITDGQIRSRESSIGDVLVKVGYSAQIAEALAIERGSPCSEVGLIIKDIKLLLEEIPICAVDFAPRTSNMAAHGLAFPNSLVDFAPKTSNKSGA</sequence>
<evidence type="ECO:0000313" key="2">
    <source>
        <dbReference type="EMBL" id="KAK3183904.1"/>
    </source>
</evidence>
<proteinExistence type="predicted"/>
<protein>
    <submittedName>
        <fullName evidence="2">Uncharacterized protein</fullName>
    </submittedName>
</protein>